<dbReference type="OrthoDB" id="9758751at2"/>
<dbReference type="AlphaFoldDB" id="A0A5C8PUD3"/>
<dbReference type="SUPFAM" id="SSF52540">
    <property type="entry name" value="P-loop containing nucleoside triphosphate hydrolases"/>
    <property type="match status" value="1"/>
</dbReference>
<evidence type="ECO:0000313" key="4">
    <source>
        <dbReference type="Proteomes" id="UP000321638"/>
    </source>
</evidence>
<evidence type="ECO:0000259" key="2">
    <source>
        <dbReference type="Pfam" id="PF05872"/>
    </source>
</evidence>
<dbReference type="PANTHER" id="PTHR30121">
    <property type="entry name" value="UNCHARACTERIZED PROTEIN YJGR-RELATED"/>
    <property type="match status" value="1"/>
</dbReference>
<dbReference type="InterPro" id="IPR027417">
    <property type="entry name" value="P-loop_NTPase"/>
</dbReference>
<organism evidence="3 4">
    <name type="scientific">Vineibacter terrae</name>
    <dbReference type="NCBI Taxonomy" id="2586908"/>
    <lineage>
        <taxon>Bacteria</taxon>
        <taxon>Pseudomonadati</taxon>
        <taxon>Pseudomonadota</taxon>
        <taxon>Alphaproteobacteria</taxon>
        <taxon>Hyphomicrobiales</taxon>
        <taxon>Vineibacter</taxon>
    </lineage>
</organism>
<comment type="caution">
    <text evidence="3">The sequence shown here is derived from an EMBL/GenBank/DDBJ whole genome shotgun (WGS) entry which is preliminary data.</text>
</comment>
<name>A0A5C8PUD3_9HYPH</name>
<keyword evidence="4" id="KW-1185">Reference proteome</keyword>
<accession>A0A5C8PUD3</accession>
<dbReference type="EMBL" id="VDUZ01000002">
    <property type="protein sequence ID" value="TXL81816.1"/>
    <property type="molecule type" value="Genomic_DNA"/>
</dbReference>
<evidence type="ECO:0000256" key="1">
    <source>
        <dbReference type="SAM" id="MobiDB-lite"/>
    </source>
</evidence>
<reference evidence="3 4" key="1">
    <citation type="submission" date="2019-06" db="EMBL/GenBank/DDBJ databases">
        <title>New taxonomy in bacterial strain CC-CFT640, isolated from vineyard.</title>
        <authorList>
            <person name="Lin S.-Y."/>
            <person name="Tsai C.-F."/>
            <person name="Young C.-C."/>
        </authorList>
    </citation>
    <scope>NUCLEOTIDE SEQUENCE [LARGE SCALE GENOMIC DNA]</scope>
    <source>
        <strain evidence="3 4">CC-CFT640</strain>
    </source>
</reference>
<feature type="compositionally biased region" description="Pro residues" evidence="1">
    <location>
        <begin position="477"/>
        <end position="496"/>
    </location>
</feature>
<feature type="region of interest" description="Disordered" evidence="1">
    <location>
        <begin position="426"/>
        <end position="522"/>
    </location>
</feature>
<dbReference type="Proteomes" id="UP000321638">
    <property type="component" value="Unassembled WGS sequence"/>
</dbReference>
<feature type="domain" description="Helicase HerA-like C-terminal" evidence="2">
    <location>
        <begin position="12"/>
        <end position="438"/>
    </location>
</feature>
<dbReference type="PANTHER" id="PTHR30121:SF6">
    <property type="entry name" value="SLR6007 PROTEIN"/>
    <property type="match status" value="1"/>
</dbReference>
<sequence length="566" mass="61086">MSEDLSIFVGAGDTDQNLLLKYGNRHGLIAGATGTGKTVTLQTLAEGFAAYGVPVFLADVKGDLSGMSQKGGDNPKAVERARLLKIDGYGGRAFPTMYWDLFGEKGQPIRTTVSEMGPLLLSRLLDLNATQEGVLNIVFKVADQQGLLLLDFKDLTSMLQWCAENAAQLTTEFGNVTKPTIGAIQRALLVLDQQGGQQFFGEPALDLKDMIMRDANGVGCINVLAADKLMQSPRLYATFLLWLLSELFETMPEVGDTDRPKFVFFFDEAHLLFDDAPKALIDKIEQVVRLIRSKGVGVYFISQNPLDVPESVLGQLSNRVQHALRAFTPKDQKAVKTAAQTFRPNKKFDAADAIIELGVGEALVSFLDAKGAPTPVERCFVAPPQSRIGPATDAERQAVIKASPLAGKYERVVDRDSAYEVLMGRAGAGQHQDADMTPPAAPSTPRRRGQYGAPPLPDTAPGGPWGAPPQQQQPQPQWNPPPQQPPTYDAPPPPQAQPRLRRSLPPEEAPPPRAPARRSDSVIDAMTKTAARTVTNVVVREATKAIFGRGGIGSSIVRGVLGGLLK</sequence>
<dbReference type="InterPro" id="IPR033186">
    <property type="entry name" value="HerA_C"/>
</dbReference>
<dbReference type="InterPro" id="IPR051162">
    <property type="entry name" value="T4SS_component"/>
</dbReference>
<dbReference type="Gene3D" id="3.40.50.300">
    <property type="entry name" value="P-loop containing nucleotide triphosphate hydrolases"/>
    <property type="match status" value="2"/>
</dbReference>
<gene>
    <name evidence="3" type="ORF">FHP25_01745</name>
</gene>
<dbReference type="Pfam" id="PF05872">
    <property type="entry name" value="HerA_C"/>
    <property type="match status" value="1"/>
</dbReference>
<proteinExistence type="predicted"/>
<evidence type="ECO:0000313" key="3">
    <source>
        <dbReference type="EMBL" id="TXL81816.1"/>
    </source>
</evidence>
<protein>
    <submittedName>
        <fullName evidence="3">DUF853 family protein</fullName>
    </submittedName>
</protein>
<dbReference type="RefSeq" id="WP_147845173.1">
    <property type="nucleotide sequence ID" value="NZ_VDUZ01000002.1"/>
</dbReference>